<dbReference type="InterPro" id="IPR007396">
    <property type="entry name" value="TR_PAI2-type"/>
</dbReference>
<organism evidence="1 2">
    <name type="scientific">Sphingopyxis fribergensis</name>
    <dbReference type="NCBI Taxonomy" id="1515612"/>
    <lineage>
        <taxon>Bacteria</taxon>
        <taxon>Pseudomonadati</taxon>
        <taxon>Pseudomonadota</taxon>
        <taxon>Alphaproteobacteria</taxon>
        <taxon>Sphingomonadales</taxon>
        <taxon>Sphingomonadaceae</taxon>
        <taxon>Sphingopyxis</taxon>
    </lineage>
</organism>
<keyword evidence="2" id="KW-1185">Reference proteome</keyword>
<dbReference type="STRING" id="1515612.SKP52_05830"/>
<accession>A0A0A7PDA8</accession>
<dbReference type="EMBL" id="CP009122">
    <property type="protein sequence ID" value="AJA08091.1"/>
    <property type="molecule type" value="Genomic_DNA"/>
</dbReference>
<dbReference type="Pfam" id="PF04299">
    <property type="entry name" value="FMN_bind_2"/>
    <property type="match status" value="1"/>
</dbReference>
<dbReference type="Gene3D" id="2.30.110.10">
    <property type="entry name" value="Electron Transport, Fmn-binding Protein, Chain A"/>
    <property type="match status" value="1"/>
</dbReference>
<sequence>MQCGVGLRGVRVADREFQTGGSVSLFERFDKADVKALIEEFPLAWVSGGPAATLDASLLPLVGVYDADGRLVELIGHMMRSNPLHATLEQDPHGTILFNGPGAYVGPEHAGRRDWAPTWNYAQLKIRAEIGFDDALTEASLQILIDAMEAGRAAPWSIDELGARYRSMLGHIIGFRAIVTSLSGKFKLGQDESGETLHNILDGLPDADTVAWMRRFNQGR</sequence>
<protein>
    <submittedName>
        <fullName evidence="1">Transcriptional regulator</fullName>
    </submittedName>
</protein>
<dbReference type="SUPFAM" id="SSF50475">
    <property type="entry name" value="FMN-binding split barrel"/>
    <property type="match status" value="1"/>
</dbReference>
<dbReference type="Proteomes" id="UP000030907">
    <property type="component" value="Chromosome"/>
</dbReference>
<reference evidence="1 2" key="1">
    <citation type="journal article" date="2015" name="Int. J. Syst. Evol. Microbiol.">
        <title>Description of Sphingopyxis fribergensis sp. nov. - a soil bacterium with the ability to degrade styrene and phenylacetic acid.</title>
        <authorList>
            <person name="Oelschlagel M."/>
            <person name="Ruckert C."/>
            <person name="Kalinowski J."/>
            <person name="Schmidt G."/>
            <person name="Schlomann M."/>
            <person name="Tischler D."/>
        </authorList>
    </citation>
    <scope>NUCLEOTIDE SEQUENCE [LARGE SCALE GENOMIC DNA]</scope>
    <source>
        <strain evidence="1 2">Kp5.2</strain>
    </source>
</reference>
<dbReference type="KEGG" id="sphk:SKP52_05830"/>
<evidence type="ECO:0000313" key="1">
    <source>
        <dbReference type="EMBL" id="AJA08091.1"/>
    </source>
</evidence>
<proteinExistence type="predicted"/>
<dbReference type="AlphaFoldDB" id="A0A0A7PDA8"/>
<gene>
    <name evidence="1" type="ORF">SKP52_05830</name>
</gene>
<dbReference type="PANTHER" id="PTHR35802:SF1">
    <property type="entry name" value="PROTEASE SYNTHASE AND SPORULATION PROTEIN PAI 2"/>
    <property type="match status" value="1"/>
</dbReference>
<dbReference type="InterPro" id="IPR012349">
    <property type="entry name" value="Split_barrel_FMN-bd"/>
</dbReference>
<name>A0A0A7PDA8_9SPHN</name>
<evidence type="ECO:0000313" key="2">
    <source>
        <dbReference type="Proteomes" id="UP000030907"/>
    </source>
</evidence>
<dbReference type="PANTHER" id="PTHR35802">
    <property type="entry name" value="PROTEASE SYNTHASE AND SPORULATION PROTEIN PAI 2"/>
    <property type="match status" value="1"/>
</dbReference>
<dbReference type="HOGENOM" id="CLU_065853_3_0_5"/>